<dbReference type="InterPro" id="IPR014105">
    <property type="entry name" value="Carotenoid/retinoid_OxRdtase"/>
</dbReference>
<comment type="pathway">
    <text evidence="1 4">Carotenoid biosynthesis.</text>
</comment>
<comment type="similarity">
    <text evidence="4">Belongs to the carotenoid/retinoid oxidoreductase family.</text>
</comment>
<evidence type="ECO:0000256" key="4">
    <source>
        <dbReference type="RuleBase" id="RU362075"/>
    </source>
</evidence>
<dbReference type="Pfam" id="PF01593">
    <property type="entry name" value="Amino_oxidase"/>
    <property type="match status" value="1"/>
</dbReference>
<organism evidence="7 8">
    <name type="scientific">Candidatus Nanosynbacter featherlites</name>
    <dbReference type="NCBI Taxonomy" id="2572088"/>
    <lineage>
        <taxon>Bacteria</taxon>
        <taxon>Candidatus Saccharimonadota</taxon>
        <taxon>Candidatus Saccharimonadia</taxon>
        <taxon>Candidatus Nanosynbacterales</taxon>
        <taxon>Candidatus Nanosynbacteraceae</taxon>
        <taxon>Candidatus Nanosynbacter</taxon>
    </lineage>
</organism>
<dbReference type="Proteomes" id="UP000310639">
    <property type="component" value="Chromosome"/>
</dbReference>
<keyword evidence="5" id="KW-1133">Transmembrane helix</keyword>
<evidence type="ECO:0000256" key="5">
    <source>
        <dbReference type="SAM" id="Phobius"/>
    </source>
</evidence>
<evidence type="ECO:0000313" key="8">
    <source>
        <dbReference type="Proteomes" id="UP000310639"/>
    </source>
</evidence>
<dbReference type="GO" id="GO:0016491">
    <property type="term" value="F:oxidoreductase activity"/>
    <property type="evidence" value="ECO:0007669"/>
    <property type="project" value="UniProtKB-KW"/>
</dbReference>
<dbReference type="AlphaFoldDB" id="A0A4P9A3X2"/>
<dbReference type="KEGG" id="nft:FBF37_03770"/>
<keyword evidence="8" id="KW-1185">Reference proteome</keyword>
<evidence type="ECO:0000313" key="7">
    <source>
        <dbReference type="EMBL" id="QCT42547.1"/>
    </source>
</evidence>
<protein>
    <submittedName>
        <fullName evidence="7">Phytoene desaturase</fullName>
    </submittedName>
</protein>
<proteinExistence type="inferred from homology"/>
<keyword evidence="3 4" id="KW-0560">Oxidoreductase</keyword>
<dbReference type="Gene3D" id="3.50.50.60">
    <property type="entry name" value="FAD/NAD(P)-binding domain"/>
    <property type="match status" value="2"/>
</dbReference>
<dbReference type="InterPro" id="IPR036188">
    <property type="entry name" value="FAD/NAD-bd_sf"/>
</dbReference>
<dbReference type="SUPFAM" id="SSF51905">
    <property type="entry name" value="FAD/NAD(P)-binding domain"/>
    <property type="match status" value="1"/>
</dbReference>
<dbReference type="InterPro" id="IPR002937">
    <property type="entry name" value="Amino_oxidase"/>
</dbReference>
<dbReference type="PRINTS" id="PR00419">
    <property type="entry name" value="ADXRDTASE"/>
</dbReference>
<gene>
    <name evidence="7" type="primary">crtI</name>
    <name evidence="7" type="ORF">FBF37_03770</name>
</gene>
<dbReference type="EMBL" id="CP040004">
    <property type="protein sequence ID" value="QCT42547.1"/>
    <property type="molecule type" value="Genomic_DNA"/>
</dbReference>
<sequence length="504" mass="56866">MKKKAVIIGAGYGGLALANLLAKAGYEVAVYEKNPSAGGRIQVVKQNGFTFDLGPSWYLMPEIFEQYYQLFGRSAKTELDLVRFSPGYKVWSEGYDPLIIQGDVDKDMTTFEAIEPGAGKKLQRYVTRSSQIYEVAVKHALYNNFTRVSDVLQWPLLRQLPTMLPLVWRTLDAHVSRWFRDLRLKQLLEYHMVFLGSSPFQAPAVYSLMSHLDFRSGVYYPRRGMLELVNSMERLGRSLGVAYHYNSPVKQIVLDGHQATGIELMNGERIAADLVISAADIHHTETKLLPPAAQSYPEKYWQKRQPGPGALLVALGIKGKLPNLQHHNLYFVNKWRENFAAIYETHTVPEHASLYVCNPTKTDPSLAPPEHENLFVLLPLPAGVTLTPQQEAACVKKIVKILTEMSGESDLPKRIVSRLIYSPEQFSEQFNAWQYNAFGGESHLLSQSVMFRTRNRSKKVSNLYYVGAGTLPGIGLPMCLISAQLTYKRITGNRRRGPLTKEDI</sequence>
<evidence type="ECO:0000256" key="1">
    <source>
        <dbReference type="ARBA" id="ARBA00004829"/>
    </source>
</evidence>
<accession>A0A4P9A3X2</accession>
<dbReference type="PANTHER" id="PTHR43734:SF1">
    <property type="entry name" value="PHYTOENE DESATURASE"/>
    <property type="match status" value="1"/>
</dbReference>
<evidence type="ECO:0000259" key="6">
    <source>
        <dbReference type="Pfam" id="PF01593"/>
    </source>
</evidence>
<dbReference type="OrthoDB" id="9774675at2"/>
<evidence type="ECO:0000256" key="3">
    <source>
        <dbReference type="ARBA" id="ARBA00023002"/>
    </source>
</evidence>
<feature type="domain" description="Amine oxidase" evidence="6">
    <location>
        <begin position="13"/>
        <end position="484"/>
    </location>
</feature>
<dbReference type="PANTHER" id="PTHR43734">
    <property type="entry name" value="PHYTOENE DESATURASE"/>
    <property type="match status" value="1"/>
</dbReference>
<feature type="transmembrane region" description="Helical" evidence="5">
    <location>
        <begin position="463"/>
        <end position="487"/>
    </location>
</feature>
<dbReference type="NCBIfam" id="TIGR02734">
    <property type="entry name" value="crtI_fam"/>
    <property type="match status" value="1"/>
</dbReference>
<name>A0A4P9A3X2_9BACT</name>
<evidence type="ECO:0000256" key="2">
    <source>
        <dbReference type="ARBA" id="ARBA00022746"/>
    </source>
</evidence>
<keyword evidence="5" id="KW-0812">Transmembrane</keyword>
<dbReference type="GO" id="GO:0016117">
    <property type="term" value="P:carotenoid biosynthetic process"/>
    <property type="evidence" value="ECO:0007669"/>
    <property type="project" value="UniProtKB-KW"/>
</dbReference>
<reference evidence="7 8" key="1">
    <citation type="submission" date="2019-04" db="EMBL/GenBank/DDBJ databases">
        <title>Saccharibacteria TM7 genomes.</title>
        <authorList>
            <person name="Bor B."/>
            <person name="He X."/>
            <person name="Chen T."/>
            <person name="Dewhirst F.E."/>
        </authorList>
    </citation>
    <scope>NUCLEOTIDE SEQUENCE [LARGE SCALE GENOMIC DNA]</scope>
    <source>
        <strain evidence="7 8">BB001</strain>
    </source>
</reference>
<keyword evidence="5" id="KW-0472">Membrane</keyword>
<dbReference type="RefSeq" id="WP_138079616.1">
    <property type="nucleotide sequence ID" value="NZ_CP040004.1"/>
</dbReference>
<keyword evidence="2 4" id="KW-0125">Carotenoid biosynthesis</keyword>